<organism evidence="4 5">
    <name type="scientific">Xaviernesmea oryzae</name>
    <dbReference type="NCBI Taxonomy" id="464029"/>
    <lineage>
        <taxon>Bacteria</taxon>
        <taxon>Pseudomonadati</taxon>
        <taxon>Pseudomonadota</taxon>
        <taxon>Alphaproteobacteria</taxon>
        <taxon>Hyphomicrobiales</taxon>
        <taxon>Rhizobiaceae</taxon>
        <taxon>Rhizobium/Agrobacterium group</taxon>
        <taxon>Xaviernesmea</taxon>
    </lineage>
</organism>
<feature type="signal peptide" evidence="2">
    <location>
        <begin position="1"/>
        <end position="21"/>
    </location>
</feature>
<dbReference type="EMBL" id="MKIP01000034">
    <property type="protein sequence ID" value="OLP60965.1"/>
    <property type="molecule type" value="Genomic_DNA"/>
</dbReference>
<sequence length="487" mass="51486">MISVKALLPLSLLLLSGCVVGPNYQEPPTALPAKFSRGASAQDNTTLNPWWQSFRDKKLDSLMTRGMNENLSVQQALERINQARANVIIAGAGALPQLNSSSSASIDGQDGSYLRRQSGGARDHSETKSASSALAGSWLLDLFGQYRRSVESANASLDAAYDNVGTARLAYLSDLATSYIDARYNQEALALARKSLESRRETLKLTNDIREAGAASSLDVVQAEGLVNSTLAELPAYESGFNTAANHIATLLALPATSITSELVRSGGQPTPRYNTKVGVPADLIRNRPDIRAAERNLAAATAEIGVAEAQLYPSLTLSGSLSASRTVTNALRGSVGAWSFGPDLTIPIFNGGRLRANVEAQRSAAQEAYLSWKQTVLDAVEDVENALIALKNNYETVAALRKVVASSEQALGLARESYRGGATSLLDVLDAERTLSESRISLASAIRSLASNYVALNVAIGGGSAINVPARGTPLVPLRSTVVATK</sequence>
<keyword evidence="2" id="KW-0472">Membrane</keyword>
<dbReference type="GO" id="GO:0005886">
    <property type="term" value="C:plasma membrane"/>
    <property type="evidence" value="ECO:0007669"/>
    <property type="project" value="UniProtKB-SubCell"/>
</dbReference>
<feature type="region of interest" description="Disordered" evidence="3">
    <location>
        <begin position="100"/>
        <end position="128"/>
    </location>
</feature>
<dbReference type="Proteomes" id="UP000186364">
    <property type="component" value="Unassembled WGS sequence"/>
</dbReference>
<dbReference type="PANTHER" id="PTHR30203:SF33">
    <property type="entry name" value="BLR4455 PROTEIN"/>
    <property type="match status" value="1"/>
</dbReference>
<dbReference type="AlphaFoldDB" id="A0A1Q9AZ48"/>
<accession>A0A1Q9AZ48</accession>
<comment type="caution">
    <text evidence="4">The sequence shown here is derived from an EMBL/GenBank/DDBJ whole genome shotgun (WGS) entry which is preliminary data.</text>
</comment>
<dbReference type="InterPro" id="IPR010131">
    <property type="entry name" value="MdtP/NodT-like"/>
</dbReference>
<dbReference type="NCBIfam" id="TIGR01845">
    <property type="entry name" value="outer_NodT"/>
    <property type="match status" value="1"/>
</dbReference>
<evidence type="ECO:0000256" key="2">
    <source>
        <dbReference type="RuleBase" id="RU362097"/>
    </source>
</evidence>
<evidence type="ECO:0000256" key="1">
    <source>
        <dbReference type="ARBA" id="ARBA00007613"/>
    </source>
</evidence>
<evidence type="ECO:0000313" key="4">
    <source>
        <dbReference type="EMBL" id="OLP60965.1"/>
    </source>
</evidence>
<dbReference type="PROSITE" id="PS51257">
    <property type="entry name" value="PROKAR_LIPOPROTEIN"/>
    <property type="match status" value="1"/>
</dbReference>
<protein>
    <submittedName>
        <fullName evidence="4">Nodulation protein NodT</fullName>
    </submittedName>
</protein>
<dbReference type="SUPFAM" id="SSF56954">
    <property type="entry name" value="Outer membrane efflux proteins (OEP)"/>
    <property type="match status" value="1"/>
</dbReference>
<reference evidence="4 5" key="1">
    <citation type="submission" date="2016-09" db="EMBL/GenBank/DDBJ databases">
        <title>Rhizobium sp. nov., a novel species isolated from the rice rhizosphere.</title>
        <authorList>
            <person name="Zhao J."/>
            <person name="Zhang X."/>
        </authorList>
    </citation>
    <scope>NUCLEOTIDE SEQUENCE [LARGE SCALE GENOMIC DNA]</scope>
    <source>
        <strain evidence="4 5">1.7048</strain>
    </source>
</reference>
<dbReference type="InterPro" id="IPR003423">
    <property type="entry name" value="OMP_efflux"/>
</dbReference>
<dbReference type="Gene3D" id="1.20.1600.10">
    <property type="entry name" value="Outer membrane efflux proteins (OEP)"/>
    <property type="match status" value="1"/>
</dbReference>
<dbReference type="GO" id="GO:0015562">
    <property type="term" value="F:efflux transmembrane transporter activity"/>
    <property type="evidence" value="ECO:0007669"/>
    <property type="project" value="InterPro"/>
</dbReference>
<dbReference type="Pfam" id="PF02321">
    <property type="entry name" value="OEP"/>
    <property type="match status" value="2"/>
</dbReference>
<feature type="chain" id="PRO_5010005638" evidence="2">
    <location>
        <begin position="22"/>
        <end position="487"/>
    </location>
</feature>
<gene>
    <name evidence="4" type="ORF">BJF93_02530</name>
</gene>
<comment type="subcellular location">
    <subcellularLocation>
        <location evidence="2">Cell membrane</location>
        <topology evidence="2">Lipid-anchor</topology>
    </subcellularLocation>
</comment>
<name>A0A1Q9AZ48_9HYPH</name>
<evidence type="ECO:0000313" key="5">
    <source>
        <dbReference type="Proteomes" id="UP000186364"/>
    </source>
</evidence>
<keyword evidence="2" id="KW-1134">Transmembrane beta strand</keyword>
<keyword evidence="2" id="KW-0812">Transmembrane</keyword>
<keyword evidence="2" id="KW-0564">Palmitate</keyword>
<keyword evidence="5" id="KW-1185">Reference proteome</keyword>
<evidence type="ECO:0000256" key="3">
    <source>
        <dbReference type="SAM" id="MobiDB-lite"/>
    </source>
</evidence>
<dbReference type="PANTHER" id="PTHR30203">
    <property type="entry name" value="OUTER MEMBRANE CATION EFFLUX PROTEIN"/>
    <property type="match status" value="1"/>
</dbReference>
<dbReference type="Gene3D" id="2.20.200.10">
    <property type="entry name" value="Outer membrane efflux proteins (OEP)"/>
    <property type="match status" value="1"/>
</dbReference>
<dbReference type="OrthoDB" id="7181739at2"/>
<keyword evidence="2" id="KW-0449">Lipoprotein</keyword>
<proteinExistence type="inferred from homology"/>
<keyword evidence="2" id="KW-0732">Signal</keyword>
<dbReference type="RefSeq" id="WP_075626857.1">
    <property type="nucleotide sequence ID" value="NZ_FOAM01000006.1"/>
</dbReference>
<comment type="similarity">
    <text evidence="1 2">Belongs to the outer membrane factor (OMF) (TC 1.B.17) family.</text>
</comment>